<evidence type="ECO:0000313" key="1">
    <source>
        <dbReference type="EMBL" id="CAD8065749.1"/>
    </source>
</evidence>
<gene>
    <name evidence="1" type="ORF">PPRIM_AZ9-3.1.T0380055</name>
</gene>
<sequence length="303" mass="36049">MQSVRFLNQPYQQQINVKRTKQIQAYSPCTQHSIRSSILTKTQDFLNLCKKAHSDLYYLQLKKIGGLRKSIAEKADYGQVLQQIKSNRLQNDYMNQQKKNQGFMYNNQLWSDKYYNQIYQMTRLSQLSEVLSKQKTKGRDQLIKDFEIYFNKHVHPINDEFTEVQKVLPISTCTTKCSSRINSQKFLLATERRLNSKQDTQDQDINKIQSLQTSFHKSVNNKIINLLDEANNLHNQNLETIKKTRLFQTEQSSSRKIMYSQIQRRNEHINIQISMRNKQIHFKNKFVQERFQKEIEKLSAQNL</sequence>
<name>A0A8S1LFV4_PARPR</name>
<proteinExistence type="predicted"/>
<accession>A0A8S1LFV4</accession>
<dbReference type="EMBL" id="CAJJDM010000037">
    <property type="protein sequence ID" value="CAD8065749.1"/>
    <property type="molecule type" value="Genomic_DNA"/>
</dbReference>
<dbReference type="AlphaFoldDB" id="A0A8S1LFV4"/>
<keyword evidence="2" id="KW-1185">Reference proteome</keyword>
<dbReference type="Proteomes" id="UP000688137">
    <property type="component" value="Unassembled WGS sequence"/>
</dbReference>
<reference evidence="1" key="1">
    <citation type="submission" date="2021-01" db="EMBL/GenBank/DDBJ databases">
        <authorList>
            <consortium name="Genoscope - CEA"/>
            <person name="William W."/>
        </authorList>
    </citation>
    <scope>NUCLEOTIDE SEQUENCE</scope>
</reference>
<organism evidence="1 2">
    <name type="scientific">Paramecium primaurelia</name>
    <dbReference type="NCBI Taxonomy" id="5886"/>
    <lineage>
        <taxon>Eukaryota</taxon>
        <taxon>Sar</taxon>
        <taxon>Alveolata</taxon>
        <taxon>Ciliophora</taxon>
        <taxon>Intramacronucleata</taxon>
        <taxon>Oligohymenophorea</taxon>
        <taxon>Peniculida</taxon>
        <taxon>Parameciidae</taxon>
        <taxon>Paramecium</taxon>
    </lineage>
</organism>
<dbReference type="OMA" id="RRNEHIN"/>
<comment type="caution">
    <text evidence="1">The sequence shown here is derived from an EMBL/GenBank/DDBJ whole genome shotgun (WGS) entry which is preliminary data.</text>
</comment>
<evidence type="ECO:0000313" key="2">
    <source>
        <dbReference type="Proteomes" id="UP000688137"/>
    </source>
</evidence>
<protein>
    <submittedName>
        <fullName evidence="1">Uncharacterized protein</fullName>
    </submittedName>
</protein>